<evidence type="ECO:0000313" key="2">
    <source>
        <dbReference type="Proteomes" id="UP000030748"/>
    </source>
</evidence>
<dbReference type="eggNOG" id="KOG3682">
    <property type="taxonomic scope" value="Eukaryota"/>
</dbReference>
<dbReference type="Proteomes" id="UP000030748">
    <property type="component" value="Unassembled WGS sequence"/>
</dbReference>
<organism evidence="1 2">
    <name type="scientific">Erythranthe guttata</name>
    <name type="common">Yellow monkey flower</name>
    <name type="synonym">Mimulus guttatus</name>
    <dbReference type="NCBI Taxonomy" id="4155"/>
    <lineage>
        <taxon>Eukaryota</taxon>
        <taxon>Viridiplantae</taxon>
        <taxon>Streptophyta</taxon>
        <taxon>Embryophyta</taxon>
        <taxon>Tracheophyta</taxon>
        <taxon>Spermatophyta</taxon>
        <taxon>Magnoliopsida</taxon>
        <taxon>eudicotyledons</taxon>
        <taxon>Gunneridae</taxon>
        <taxon>Pentapetalae</taxon>
        <taxon>asterids</taxon>
        <taxon>lamiids</taxon>
        <taxon>Lamiales</taxon>
        <taxon>Phrymaceae</taxon>
        <taxon>Erythranthe</taxon>
    </lineage>
</organism>
<evidence type="ECO:0000313" key="1">
    <source>
        <dbReference type="EMBL" id="EYU27352.1"/>
    </source>
</evidence>
<name>A0A022QF91_ERYGU</name>
<gene>
    <name evidence="1" type="ORF">MIMGU_mgv1a017358mg</name>
</gene>
<dbReference type="EMBL" id="KI631456">
    <property type="protein sequence ID" value="EYU27352.1"/>
    <property type="molecule type" value="Genomic_DNA"/>
</dbReference>
<keyword evidence="2" id="KW-1185">Reference proteome</keyword>
<protein>
    <submittedName>
        <fullName evidence="1">Uncharacterized protein</fullName>
    </submittedName>
</protein>
<dbReference type="AlphaFoldDB" id="A0A022QF91"/>
<proteinExistence type="predicted"/>
<sequence>MKCITSHSLHSQLFSDHKYNHQNEFTNRNLNYTNRSFSLALSFRTRSLPAASSIFLAASAPVVGGKLSVLLQTGFISFC</sequence>
<reference evidence="1 2" key="1">
    <citation type="journal article" date="2013" name="Proc. Natl. Acad. Sci. U.S.A.">
        <title>Fine-scale variation in meiotic recombination in Mimulus inferred from population shotgun sequencing.</title>
        <authorList>
            <person name="Hellsten U."/>
            <person name="Wright K.M."/>
            <person name="Jenkins J."/>
            <person name="Shu S."/>
            <person name="Yuan Y."/>
            <person name="Wessler S.R."/>
            <person name="Schmutz J."/>
            <person name="Willis J.H."/>
            <person name="Rokhsar D.S."/>
        </authorList>
    </citation>
    <scope>NUCLEOTIDE SEQUENCE [LARGE SCALE GENOMIC DNA]</scope>
    <source>
        <strain evidence="2">cv. DUN x IM62</strain>
    </source>
</reference>
<accession>A0A022QF91</accession>